<feature type="compositionally biased region" description="Polar residues" evidence="1">
    <location>
        <begin position="167"/>
        <end position="177"/>
    </location>
</feature>
<feature type="compositionally biased region" description="Polar residues" evidence="1">
    <location>
        <begin position="134"/>
        <end position="155"/>
    </location>
</feature>
<organism evidence="2 3">
    <name type="scientific">Sporormia fimetaria CBS 119925</name>
    <dbReference type="NCBI Taxonomy" id="1340428"/>
    <lineage>
        <taxon>Eukaryota</taxon>
        <taxon>Fungi</taxon>
        <taxon>Dikarya</taxon>
        <taxon>Ascomycota</taxon>
        <taxon>Pezizomycotina</taxon>
        <taxon>Dothideomycetes</taxon>
        <taxon>Pleosporomycetidae</taxon>
        <taxon>Pleosporales</taxon>
        <taxon>Sporormiaceae</taxon>
        <taxon>Sporormia</taxon>
    </lineage>
</organism>
<feature type="region of interest" description="Disordered" evidence="1">
    <location>
        <begin position="134"/>
        <end position="196"/>
    </location>
</feature>
<feature type="compositionally biased region" description="Polar residues" evidence="1">
    <location>
        <begin position="357"/>
        <end position="366"/>
    </location>
</feature>
<feature type="region of interest" description="Disordered" evidence="1">
    <location>
        <begin position="293"/>
        <end position="339"/>
    </location>
</feature>
<evidence type="ECO:0000313" key="2">
    <source>
        <dbReference type="EMBL" id="KAF2744126.1"/>
    </source>
</evidence>
<accession>A0A6A6V2Q0</accession>
<proteinExistence type="predicted"/>
<sequence>MQTPAKKRSRNEHRLTDDNPSANTDWSFRLKVLCSEKISDDDVLPGAVQGLMQICLPEDVLDKASVNVVEQHMREAKVSPERITVIRDLFHECMIHHGAQLYAGYLNTPARLKLGLSSLLDATGADKSLLGELTQSAHSPGSRCSSQSAQTGPSTDDSEPIPVASDNELTLNGLSTTDGDERITNQANSTNTRRGDQNRISKTWRWNVDPKDMRFEELLECFSHPTDLFAYHALPVIRTELGTAAKRADIRKKMDATWADLPNDVRERWQGCLNSLRNRDLSMLQRLPVSQSTLDPRATPYPRHVSHIENQGDNTVRRSETYDGNIPGGSGLSQLGDNGDAATEINIKLEHQHKINRQSSEASNLVNVGPERFPSQPEPSNHRVSAEVQSNPPTPIVDLLWGLSPLSSQDYRTVAKTLKDRLDERVPVDTCSIEFYEGTTNRITKGHLHDCLFSALRRRNMPTSATRQRIEDRLVLWIVYSITAFPELSQEPFVFAYMRHHETPVVDLLCTSAVAISKEKEKMIRTLVLGPLKDRKVNLHTKFRSQTTGKYLKTLLDDKKHTDTLRRVFLELRLRYIALDHKQSFPELANTALVQAWTDMTGFEWK</sequence>
<name>A0A6A6V2Q0_9PLEO</name>
<dbReference type="EMBL" id="MU006591">
    <property type="protein sequence ID" value="KAF2744126.1"/>
    <property type="molecule type" value="Genomic_DNA"/>
</dbReference>
<evidence type="ECO:0000256" key="1">
    <source>
        <dbReference type="SAM" id="MobiDB-lite"/>
    </source>
</evidence>
<feature type="compositionally biased region" description="Basic residues" evidence="1">
    <location>
        <begin position="1"/>
        <end position="11"/>
    </location>
</feature>
<gene>
    <name evidence="2" type="ORF">M011DRAFT_480202</name>
</gene>
<dbReference type="OrthoDB" id="3799856at2759"/>
<feature type="region of interest" description="Disordered" evidence="1">
    <location>
        <begin position="353"/>
        <end position="390"/>
    </location>
</feature>
<protein>
    <submittedName>
        <fullName evidence="2">Uncharacterized protein</fullName>
    </submittedName>
</protein>
<reference evidence="2" key="1">
    <citation type="journal article" date="2020" name="Stud. Mycol.">
        <title>101 Dothideomycetes genomes: a test case for predicting lifestyles and emergence of pathogens.</title>
        <authorList>
            <person name="Haridas S."/>
            <person name="Albert R."/>
            <person name="Binder M."/>
            <person name="Bloem J."/>
            <person name="Labutti K."/>
            <person name="Salamov A."/>
            <person name="Andreopoulos B."/>
            <person name="Baker S."/>
            <person name="Barry K."/>
            <person name="Bills G."/>
            <person name="Bluhm B."/>
            <person name="Cannon C."/>
            <person name="Castanera R."/>
            <person name="Culley D."/>
            <person name="Daum C."/>
            <person name="Ezra D."/>
            <person name="Gonzalez J."/>
            <person name="Henrissat B."/>
            <person name="Kuo A."/>
            <person name="Liang C."/>
            <person name="Lipzen A."/>
            <person name="Lutzoni F."/>
            <person name="Magnuson J."/>
            <person name="Mondo S."/>
            <person name="Nolan M."/>
            <person name="Ohm R."/>
            <person name="Pangilinan J."/>
            <person name="Park H.-J."/>
            <person name="Ramirez L."/>
            <person name="Alfaro M."/>
            <person name="Sun H."/>
            <person name="Tritt A."/>
            <person name="Yoshinaga Y."/>
            <person name="Zwiers L.-H."/>
            <person name="Turgeon B."/>
            <person name="Goodwin S."/>
            <person name="Spatafora J."/>
            <person name="Crous P."/>
            <person name="Grigoriev I."/>
        </authorList>
    </citation>
    <scope>NUCLEOTIDE SEQUENCE</scope>
    <source>
        <strain evidence="2">CBS 119925</strain>
    </source>
</reference>
<dbReference type="AlphaFoldDB" id="A0A6A6V2Q0"/>
<keyword evidence="3" id="KW-1185">Reference proteome</keyword>
<feature type="region of interest" description="Disordered" evidence="1">
    <location>
        <begin position="1"/>
        <end position="20"/>
    </location>
</feature>
<evidence type="ECO:0000313" key="3">
    <source>
        <dbReference type="Proteomes" id="UP000799440"/>
    </source>
</evidence>
<dbReference type="Proteomes" id="UP000799440">
    <property type="component" value="Unassembled WGS sequence"/>
</dbReference>